<dbReference type="EMBL" id="MNBE01000117">
    <property type="protein sequence ID" value="OKP14123.1"/>
    <property type="molecule type" value="Genomic_DNA"/>
</dbReference>
<organism evidence="1 2">
    <name type="scientific">Penicillium subrubescens</name>
    <dbReference type="NCBI Taxonomy" id="1316194"/>
    <lineage>
        <taxon>Eukaryota</taxon>
        <taxon>Fungi</taxon>
        <taxon>Dikarya</taxon>
        <taxon>Ascomycota</taxon>
        <taxon>Pezizomycotina</taxon>
        <taxon>Eurotiomycetes</taxon>
        <taxon>Eurotiomycetidae</taxon>
        <taxon>Eurotiales</taxon>
        <taxon>Aspergillaceae</taxon>
        <taxon>Penicillium</taxon>
    </lineage>
</organism>
<name>A0A1Q5UNT2_9EURO</name>
<proteinExistence type="predicted"/>
<comment type="caution">
    <text evidence="1">The sequence shown here is derived from an EMBL/GenBank/DDBJ whole genome shotgun (WGS) entry which is preliminary data.</text>
</comment>
<keyword evidence="2" id="KW-1185">Reference proteome</keyword>
<reference evidence="1 2" key="1">
    <citation type="submission" date="2016-10" db="EMBL/GenBank/DDBJ databases">
        <title>Genome sequence of the ascomycete fungus Penicillium subrubescens.</title>
        <authorList>
            <person name="De Vries R.P."/>
            <person name="Peng M."/>
            <person name="Dilokpimol A."/>
            <person name="Hilden K."/>
            <person name="Makela M.R."/>
            <person name="Grigoriev I."/>
            <person name="Riley R."/>
            <person name="Granchi Z."/>
        </authorList>
    </citation>
    <scope>NUCLEOTIDE SEQUENCE [LARGE SCALE GENOMIC DNA]</scope>
    <source>
        <strain evidence="1 2">CBS 132785</strain>
    </source>
</reference>
<protein>
    <submittedName>
        <fullName evidence="1">Uncharacterized protein</fullName>
    </submittedName>
</protein>
<accession>A0A1Q5UNT2</accession>
<dbReference type="OrthoDB" id="3204049at2759"/>
<gene>
    <name evidence="1" type="ORF">PENSUB_178</name>
</gene>
<sequence>MTHQAHNLPWKVLSDNFIYRYKYRRNDYLTNLFSQDAPQTPKDLRYFAMAFSRTIEEHSNVERAKYSEVYDPPKDHEEVFSKATAEKIQRTLQHSQERGGSICSMEALDDRRMQSWSTFMDYYPGSGVYRPPYEVLEPLKILLLRNEMDTVLRISSHPSVNLYTAWETHFDDESDYGLKGLFYPALISYLCLNVLLQKPELYDDDAKKSYLQCPERGLPVFPEESFLDYRLTRAYQLMILNCAETTTQTLPYQAFFGLSQERTYAYRASRYQCGRMSFAQLKSAANMDGYRPHRDDIAEVIQTLQQKGLPTELCLTIIEFAKYTPTRRIVRADDPLHKDNVKELRKYLTYCWQLLVRGDMLMKSKNDKIDWKFTVEYCIWTLFIEPSRRVVKLQRRSAGGLILDEPYRR</sequence>
<evidence type="ECO:0000313" key="2">
    <source>
        <dbReference type="Proteomes" id="UP000186955"/>
    </source>
</evidence>
<dbReference type="AlphaFoldDB" id="A0A1Q5UNT2"/>
<evidence type="ECO:0000313" key="1">
    <source>
        <dbReference type="EMBL" id="OKP14123.1"/>
    </source>
</evidence>
<dbReference type="Proteomes" id="UP000186955">
    <property type="component" value="Unassembled WGS sequence"/>
</dbReference>